<evidence type="ECO:0000256" key="2">
    <source>
        <dbReference type="ARBA" id="ARBA00022581"/>
    </source>
</evidence>
<organism evidence="8 9">
    <name type="scientific">Elephant endotheliotropic herpesvirus 5</name>
    <dbReference type="NCBI Taxonomy" id="768738"/>
    <lineage>
        <taxon>Viruses</taxon>
        <taxon>Duplodnaviria</taxon>
        <taxon>Heunggongvirae</taxon>
        <taxon>Peploviricota</taxon>
        <taxon>Herviviricetes</taxon>
        <taxon>Herpesvirales</taxon>
        <taxon>Orthoherpesviridae</taxon>
        <taxon>Betaherpesvirinae</taxon>
        <taxon>Proboscivirus</taxon>
    </lineage>
</organism>
<protein>
    <submittedName>
        <fullName evidence="8">Deoxyribonuclease</fullName>
    </submittedName>
</protein>
<reference evidence="8 9" key="1">
    <citation type="submission" date="2013-11" db="EMBL/GenBank/DDBJ databases">
        <title>Genome sequence of elephant endotheliotropic herpesvirus 5.</title>
        <authorList>
            <person name="Wilkie G.S."/>
            <person name="Davison A.J."/>
            <person name="Denk D."/>
            <person name="Kerr K."/>
            <person name="Redrobe S."/>
            <person name="Steinbach F."/>
            <person name="Dastjerdi A."/>
        </authorList>
    </citation>
    <scope>NUCLEOTIDE SEQUENCE [LARGE SCALE GENOMIC DNA]</scope>
    <source>
        <strain evidence="8 9">Vijay</strain>
    </source>
</reference>
<dbReference type="SUPFAM" id="SSF52980">
    <property type="entry name" value="Restriction endonuclease-like"/>
    <property type="match status" value="1"/>
</dbReference>
<dbReference type="Gene3D" id="3.90.320.10">
    <property type="match status" value="1"/>
</dbReference>
<proteinExistence type="inferred from homology"/>
<keyword evidence="3" id="KW-0540">Nuclease</keyword>
<keyword evidence="4" id="KW-0255">Endonuclease</keyword>
<dbReference type="InterPro" id="IPR011604">
    <property type="entry name" value="PDDEXK-like_dom_sf"/>
</dbReference>
<dbReference type="Proteomes" id="UP000152474">
    <property type="component" value="Segment"/>
</dbReference>
<dbReference type="GO" id="GO:0004519">
    <property type="term" value="F:endonuclease activity"/>
    <property type="evidence" value="ECO:0007669"/>
    <property type="project" value="UniProtKB-KW"/>
</dbReference>
<evidence type="ECO:0000256" key="6">
    <source>
        <dbReference type="ARBA" id="ARBA00022839"/>
    </source>
</evidence>
<dbReference type="Pfam" id="PF01771">
    <property type="entry name" value="Viral_alk_exo"/>
    <property type="match status" value="1"/>
</dbReference>
<keyword evidence="2" id="KW-0945">Host-virus interaction</keyword>
<dbReference type="RefSeq" id="YP_009051981.1">
    <property type="nucleotide sequence ID" value="NC_024696.1"/>
</dbReference>
<dbReference type="HAMAP" id="MF_04009">
    <property type="entry name" value="HSV_AN"/>
    <property type="match status" value="1"/>
</dbReference>
<keyword evidence="7" id="KW-1035">Host cytoplasm</keyword>
<keyword evidence="6" id="KW-0269">Exonuclease</keyword>
<gene>
    <name evidence="8" type="primary">U70</name>
</gene>
<dbReference type="GO" id="GO:0004527">
    <property type="term" value="F:exonuclease activity"/>
    <property type="evidence" value="ECO:0007669"/>
    <property type="project" value="UniProtKB-KW"/>
</dbReference>
<accession>A0A075CYR3</accession>
<dbReference type="EMBL" id="KF921519">
    <property type="protein sequence ID" value="AHC02862.1"/>
    <property type="molecule type" value="Genomic_DNA"/>
</dbReference>
<dbReference type="KEGG" id="vg:20098464"/>
<dbReference type="InterPro" id="IPR001616">
    <property type="entry name" value="Herpes_alk_exo"/>
</dbReference>
<evidence type="ECO:0000256" key="4">
    <source>
        <dbReference type="ARBA" id="ARBA00022759"/>
    </source>
</evidence>
<dbReference type="OrthoDB" id="4574at10239"/>
<dbReference type="GO" id="GO:0003677">
    <property type="term" value="F:DNA binding"/>
    <property type="evidence" value="ECO:0007669"/>
    <property type="project" value="InterPro"/>
</dbReference>
<dbReference type="GeneID" id="20098464"/>
<evidence type="ECO:0000256" key="1">
    <source>
        <dbReference type="ARBA" id="ARBA00022562"/>
    </source>
</evidence>
<evidence type="ECO:0000256" key="3">
    <source>
        <dbReference type="ARBA" id="ARBA00022722"/>
    </source>
</evidence>
<dbReference type="InterPro" id="IPR011335">
    <property type="entry name" value="Restrct_endonuc-II-like"/>
</dbReference>
<evidence type="ECO:0000313" key="9">
    <source>
        <dbReference type="Proteomes" id="UP000152474"/>
    </source>
</evidence>
<dbReference type="PRINTS" id="PR00924">
    <property type="entry name" value="ALKEXNUCLASE"/>
</dbReference>
<keyword evidence="5" id="KW-0378">Hydrolase</keyword>
<dbReference type="InterPro" id="IPR034720">
    <property type="entry name" value="Viral_alk_exo"/>
</dbReference>
<evidence type="ECO:0000256" key="5">
    <source>
        <dbReference type="ARBA" id="ARBA00022801"/>
    </source>
</evidence>
<evidence type="ECO:0000313" key="8">
    <source>
        <dbReference type="EMBL" id="AHC02862.1"/>
    </source>
</evidence>
<keyword evidence="1" id="KW-1048">Host nucleus</keyword>
<name>A0A075CYR3_9BETA</name>
<sequence length="485" mass="55828">MDFLNIMPPQRHCTSYLCDSDDSVQAIISAVDYTGWGKILTEVFSTDEYVESLDARLIYITHIILNCKETNVPIDTDTFLCPLAERLNINVDELKSENIVSLKTLLHRSTNRYFIKVIEKMTRGQSNNLLWFLVRSRLVTGSSVVKQCSYKPSMTNLAHNIFRPASKWEVFGRMHEPIVRNIIACFIERRPIPISSENTLGLLIDPFSGTFGASIDLCYGVEERDGLICVGDRAHVYEIKCVARYIYNFSDVEGFLNEPTLEDFANIIKGATFPIIEHRPLGNTPSSGTHLVSHDKIFSINRKRKNIYESNDEVKKLLSKNSELKSIIYIMREKKDDDHQNMSLECTAIFTSNIFLNARHKYFDQVSMQYFVLTQHYINDHCDPYYIEPDTLPRVSVVTALFKTRKPGTHDHRLVINGKTYTDCAIPFALIVTPVAFDAEVLALFLRETFNNYTQEVYRDSRIKLWDPNFLRGFVASHRELEKTP</sequence>
<keyword evidence="9" id="KW-1185">Reference proteome</keyword>
<evidence type="ECO:0000256" key="7">
    <source>
        <dbReference type="ARBA" id="ARBA00023200"/>
    </source>
</evidence>